<evidence type="ECO:0000256" key="2">
    <source>
        <dbReference type="SAM" id="MobiDB-lite"/>
    </source>
</evidence>
<keyword evidence="1" id="KW-0175">Coiled coil</keyword>
<dbReference type="Proteomes" id="UP001266305">
    <property type="component" value="Unassembled WGS sequence"/>
</dbReference>
<sequence length="178" mass="20289">MKDTRTFPQELNLVKQVIQINVTKTSAIDLSTSWVQSQERQRFAEYQAELQGIQHRVQARPFLFQQAMQANARLAVTRRFSQVLSALGLDEEQLLAEAGKGDKVGTPRKPRESEAGLCNWGPRENNTRWSHDPESRKRAPIVGGRCPRKDREVVNTPLPVKYKRREAKEELPASKTLA</sequence>
<dbReference type="PANTHER" id="PTHR21501:SF5">
    <property type="entry name" value="TESTIS-SPECIFIC PROTEIN 10-INTERACTING PROTEIN"/>
    <property type="match status" value="1"/>
</dbReference>
<dbReference type="PANTHER" id="PTHR21501">
    <property type="entry name" value="PROTEIN FAM-161"/>
    <property type="match status" value="1"/>
</dbReference>
<feature type="compositionally biased region" description="Basic and acidic residues" evidence="2">
    <location>
        <begin position="125"/>
        <end position="137"/>
    </location>
</feature>
<proteinExistence type="predicted"/>
<name>A0ABQ9USS4_SAGOE</name>
<dbReference type="EMBL" id="JASSZA010000010">
    <property type="protein sequence ID" value="KAK2100126.1"/>
    <property type="molecule type" value="Genomic_DNA"/>
</dbReference>
<evidence type="ECO:0000256" key="1">
    <source>
        <dbReference type="ARBA" id="ARBA00023054"/>
    </source>
</evidence>
<accession>A0ABQ9USS4</accession>
<evidence type="ECO:0000313" key="4">
    <source>
        <dbReference type="Proteomes" id="UP001266305"/>
    </source>
</evidence>
<feature type="region of interest" description="Disordered" evidence="2">
    <location>
        <begin position="98"/>
        <end position="178"/>
    </location>
</feature>
<feature type="compositionally biased region" description="Basic and acidic residues" evidence="2">
    <location>
        <begin position="99"/>
        <end position="114"/>
    </location>
</feature>
<organism evidence="3 4">
    <name type="scientific">Saguinus oedipus</name>
    <name type="common">Cotton-top tamarin</name>
    <name type="synonym">Oedipomidas oedipus</name>
    <dbReference type="NCBI Taxonomy" id="9490"/>
    <lineage>
        <taxon>Eukaryota</taxon>
        <taxon>Metazoa</taxon>
        <taxon>Chordata</taxon>
        <taxon>Craniata</taxon>
        <taxon>Vertebrata</taxon>
        <taxon>Euteleostomi</taxon>
        <taxon>Mammalia</taxon>
        <taxon>Eutheria</taxon>
        <taxon>Euarchontoglires</taxon>
        <taxon>Primates</taxon>
        <taxon>Haplorrhini</taxon>
        <taxon>Platyrrhini</taxon>
        <taxon>Cebidae</taxon>
        <taxon>Callitrichinae</taxon>
        <taxon>Saguinus</taxon>
    </lineage>
</organism>
<evidence type="ECO:0000313" key="3">
    <source>
        <dbReference type="EMBL" id="KAK2100126.1"/>
    </source>
</evidence>
<dbReference type="InterPro" id="IPR051655">
    <property type="entry name" value="FAM161"/>
</dbReference>
<gene>
    <name evidence="3" type="ORF">P7K49_021474</name>
</gene>
<reference evidence="3 4" key="1">
    <citation type="submission" date="2023-05" db="EMBL/GenBank/DDBJ databases">
        <title>B98-5 Cell Line De Novo Hybrid Assembly: An Optical Mapping Approach.</title>
        <authorList>
            <person name="Kananen K."/>
            <person name="Auerbach J.A."/>
            <person name="Kautto E."/>
            <person name="Blachly J.S."/>
        </authorList>
    </citation>
    <scope>NUCLEOTIDE SEQUENCE [LARGE SCALE GENOMIC DNA]</scope>
    <source>
        <strain evidence="3">B95-8</strain>
        <tissue evidence="3">Cell line</tissue>
    </source>
</reference>
<comment type="caution">
    <text evidence="3">The sequence shown here is derived from an EMBL/GenBank/DDBJ whole genome shotgun (WGS) entry which is preliminary data.</text>
</comment>
<protein>
    <submittedName>
        <fullName evidence="3">Uncharacterized protein</fullName>
    </submittedName>
</protein>
<keyword evidence="4" id="KW-1185">Reference proteome</keyword>